<dbReference type="EMBL" id="AP022567">
    <property type="protein sequence ID" value="BBX33138.1"/>
    <property type="molecule type" value="Genomic_DNA"/>
</dbReference>
<feature type="signal peptide" evidence="1">
    <location>
        <begin position="1"/>
        <end position="18"/>
    </location>
</feature>
<dbReference type="PROSITE" id="PS51257">
    <property type="entry name" value="PROKAR_LIPOPROTEIN"/>
    <property type="match status" value="1"/>
</dbReference>
<protein>
    <recommendedName>
        <fullName evidence="4">Lipoprotein LppU</fullName>
    </recommendedName>
</protein>
<reference evidence="2 3" key="1">
    <citation type="journal article" date="2019" name="Emerg. Microbes Infect.">
        <title>Comprehensive subspecies identification of 175 nontuberculous mycobacteria species based on 7547 genomic profiles.</title>
        <authorList>
            <person name="Matsumoto Y."/>
            <person name="Kinjo T."/>
            <person name="Motooka D."/>
            <person name="Nabeya D."/>
            <person name="Jung N."/>
            <person name="Uechi K."/>
            <person name="Horii T."/>
            <person name="Iida T."/>
            <person name="Fujita J."/>
            <person name="Nakamura S."/>
        </authorList>
    </citation>
    <scope>NUCLEOTIDE SEQUENCE [LARGE SCALE GENOMIC DNA]</scope>
    <source>
        <strain evidence="2 3">JCM 12375</strain>
    </source>
</reference>
<accession>A0ABM7HRG6</accession>
<dbReference type="RefSeq" id="WP_131524620.1">
    <property type="nucleotide sequence ID" value="NZ_AP022567.1"/>
</dbReference>
<dbReference type="Proteomes" id="UP000465622">
    <property type="component" value="Chromosome"/>
</dbReference>
<proteinExistence type="predicted"/>
<keyword evidence="3" id="KW-1185">Reference proteome</keyword>
<sequence length="190" mass="19790">MRVAKAVIWVGAVVLVAAGCGEPSNTGGTASPTNAYPTPGDKPLAGVNVGECISSSHVAQDLPGNVLSVTCPSPAAPYELAHKGLAEKGCPDAKAGDQGSAYARVTTTDRKTPTNPRPKSWVMCFALNMIPGQCYSEANSYFNSAPDCVSIGTVFRAVSQVADANGTCEPTQELYSWPVPQRTICLERVS</sequence>
<evidence type="ECO:0008006" key="4">
    <source>
        <dbReference type="Google" id="ProtNLM"/>
    </source>
</evidence>
<feature type="chain" id="PRO_5045750453" description="Lipoprotein LppU" evidence="1">
    <location>
        <begin position="19"/>
        <end position="190"/>
    </location>
</feature>
<evidence type="ECO:0000313" key="2">
    <source>
        <dbReference type="EMBL" id="BBX33138.1"/>
    </source>
</evidence>
<keyword evidence="1" id="KW-0732">Signal</keyword>
<evidence type="ECO:0000256" key="1">
    <source>
        <dbReference type="SAM" id="SignalP"/>
    </source>
</evidence>
<gene>
    <name evidence="2" type="ORF">MMAGJ_24200</name>
</gene>
<evidence type="ECO:0000313" key="3">
    <source>
        <dbReference type="Proteomes" id="UP000465622"/>
    </source>
</evidence>
<name>A0ABM7HRG6_MYCME</name>
<organism evidence="2 3">
    <name type="scientific">Mycolicibacterium mageritense</name>
    <name type="common">Mycobacterium mageritense</name>
    <dbReference type="NCBI Taxonomy" id="53462"/>
    <lineage>
        <taxon>Bacteria</taxon>
        <taxon>Bacillati</taxon>
        <taxon>Actinomycetota</taxon>
        <taxon>Actinomycetes</taxon>
        <taxon>Mycobacteriales</taxon>
        <taxon>Mycobacteriaceae</taxon>
        <taxon>Mycolicibacterium</taxon>
    </lineage>
</organism>